<keyword evidence="8" id="KW-0812">Transmembrane</keyword>
<dbReference type="PROSITE" id="PS50016">
    <property type="entry name" value="ZF_PHD_2"/>
    <property type="match status" value="1"/>
</dbReference>
<feature type="transmembrane region" description="Helical" evidence="8">
    <location>
        <begin position="856"/>
        <end position="876"/>
    </location>
</feature>
<evidence type="ECO:0000259" key="9">
    <source>
        <dbReference type="PROSITE" id="PS50016"/>
    </source>
</evidence>
<dbReference type="KEGG" id="soy:115889688"/>
<dbReference type="Pfam" id="PF01422">
    <property type="entry name" value="zf-NF-X1"/>
    <property type="match status" value="11"/>
</dbReference>
<dbReference type="PANTHER" id="PTHR12360">
    <property type="entry name" value="NUCLEAR TRANSCRIPTION FACTOR, X-BOX BINDING 1 NFX1"/>
    <property type="match status" value="1"/>
</dbReference>
<evidence type="ECO:0000313" key="11">
    <source>
        <dbReference type="RefSeq" id="XP_030765605.1"/>
    </source>
</evidence>
<dbReference type="SUPFAM" id="SSF57850">
    <property type="entry name" value="RING/U-box"/>
    <property type="match status" value="1"/>
</dbReference>
<evidence type="ECO:0000256" key="1">
    <source>
        <dbReference type="ARBA" id="ARBA00007269"/>
    </source>
</evidence>
<evidence type="ECO:0000256" key="3">
    <source>
        <dbReference type="ARBA" id="ARBA00022737"/>
    </source>
</evidence>
<evidence type="ECO:0000256" key="6">
    <source>
        <dbReference type="PROSITE-ProRule" id="PRU00146"/>
    </source>
</evidence>
<keyword evidence="10" id="KW-1185">Reference proteome</keyword>
<feature type="domain" description="PHD-type" evidence="9">
    <location>
        <begin position="128"/>
        <end position="195"/>
    </location>
</feature>
<keyword evidence="2" id="KW-0479">Metal-binding</keyword>
<keyword evidence="4 6" id="KW-0863">Zinc-finger</keyword>
<proteinExistence type="inferred from homology"/>
<reference evidence="11" key="1">
    <citation type="submission" date="2025-08" db="UniProtKB">
        <authorList>
            <consortium name="RefSeq"/>
        </authorList>
    </citation>
    <scope>IDENTIFICATION</scope>
    <source>
        <tissue evidence="11">Gonads</tissue>
    </source>
</reference>
<evidence type="ECO:0000256" key="8">
    <source>
        <dbReference type="SAM" id="Phobius"/>
    </source>
</evidence>
<dbReference type="GO" id="GO:0005634">
    <property type="term" value="C:nucleus"/>
    <property type="evidence" value="ECO:0007669"/>
    <property type="project" value="InterPro"/>
</dbReference>
<evidence type="ECO:0000256" key="7">
    <source>
        <dbReference type="SAM" id="MobiDB-lite"/>
    </source>
</evidence>
<dbReference type="GO" id="GO:0008270">
    <property type="term" value="F:zinc ion binding"/>
    <property type="evidence" value="ECO:0007669"/>
    <property type="project" value="UniProtKB-KW"/>
</dbReference>
<evidence type="ECO:0000313" key="10">
    <source>
        <dbReference type="Proteomes" id="UP000504635"/>
    </source>
</evidence>
<comment type="similarity">
    <text evidence="1">Belongs to the NFX1 family.</text>
</comment>
<dbReference type="Proteomes" id="UP000504635">
    <property type="component" value="Unplaced"/>
</dbReference>
<name>A0A6J2YS41_SITOR</name>
<evidence type="ECO:0000256" key="4">
    <source>
        <dbReference type="ARBA" id="ARBA00022771"/>
    </source>
</evidence>
<protein>
    <submittedName>
        <fullName evidence="11">NF-X1-type zinc finger protein NFXL1 isoform X1</fullName>
    </submittedName>
</protein>
<gene>
    <name evidence="11" type="primary">LOC115889688</name>
</gene>
<keyword evidence="3" id="KW-0677">Repeat</keyword>
<dbReference type="OrthoDB" id="536399at2759"/>
<dbReference type="InterPro" id="IPR019787">
    <property type="entry name" value="Znf_PHD-finger"/>
</dbReference>
<keyword evidence="8" id="KW-0472">Membrane</keyword>
<keyword evidence="8" id="KW-1133">Transmembrane helix</keyword>
<dbReference type="InParanoid" id="A0A6J2YS41"/>
<dbReference type="RefSeq" id="XP_030765605.1">
    <property type="nucleotide sequence ID" value="XM_030909745.1"/>
</dbReference>
<dbReference type="CDD" id="cd06008">
    <property type="entry name" value="NF-X1-zinc-finger"/>
    <property type="match status" value="6"/>
</dbReference>
<dbReference type="CDD" id="cd16697">
    <property type="entry name" value="RING-CH-C4HC3_NFXL1"/>
    <property type="match status" value="1"/>
</dbReference>
<keyword evidence="5" id="KW-0862">Zinc</keyword>
<sequence length="877" mass="98670">MCMVISVTLDLVGPRWTSLRYKMSNKAKPNPWKQNNSNQKQKKVLKDSTNVGPGLSATAEHKFKEAQAKLQNAVKKHIKDYESSSDEEDIDSTDLIESILKQYSKTGGTNDQILKTQTFIEESVLSGAITCLICISRIKRDDQIWTCNNCFGGFHLNCIQRWSKDTVIQLKQRIEDQTLSTVKSLFWCCPKCRYEYNPNQIPDKYVCFCGRSENPKYQPFLVPHSCGELCQKELIPRCGHKCLLLCHPGPCPPCPVTVNVSCYCGSNEPVTKRCSLRGWSCGKPCAKTLSCNKHACREPCHEGTCKDCLKKSIQKCMCGGQQKLRDCNSPIWQCDKVCEKPLDCGKHKCENVCHAGVCDTCPLTKPRTCPCGKTKYQLPCTESTPTCPDTCGKLLECGIHTCNFRCHKDKCGLCLEMVTKACRCHHHFKEIQCCKQYLCETKCKKLKDCNKHPCNRKCCDGNCPPCEKPCGQTLQCGNHKCPSVCHRGPCFPCQQTNTLSCRCGGTKITVPCGKRHKVKPPKCTKPCKIPPNCHHQKRDNHKCHFGDCPSCRQTCKKSRSSCSHLCTAVCHSSVVVKIEAQKATMPWEQTSPQFERKCLPCPDCKEPVMVTCLGEHETSPWPCHLAKPSNCGRPCGRILRCTNHTCSLSCHVVECTSDKLLAGSNCESCENPCSKPRPEGCAHSCPKPCHPDACPPCKQMLRIKCHCGLTQPYVPCSSWQDVEKREELQSCGNQCPKNYPCGHRCKSNCHSGQCPNPESCKKKMKITCNCKRLKKEFQCEAIRNGLAKAECDEVCKEKQEEGRKKRQADEAIRLKEQELKNKKELEEYEKKLIGKKKSKGKRINEEVEESSFIGKYWIVILSVFLVVTSVVIYQALS</sequence>
<feature type="compositionally biased region" description="Low complexity" evidence="7">
    <location>
        <begin position="28"/>
        <end position="39"/>
    </location>
</feature>
<dbReference type="InterPro" id="IPR034078">
    <property type="entry name" value="NFX1_fam"/>
</dbReference>
<dbReference type="PANTHER" id="PTHR12360:SF1">
    <property type="entry name" value="NF-X1-TYPE ZINC FINGER PROTEIN NFXL1"/>
    <property type="match status" value="1"/>
</dbReference>
<evidence type="ECO:0000256" key="5">
    <source>
        <dbReference type="ARBA" id="ARBA00022833"/>
    </source>
</evidence>
<dbReference type="GO" id="GO:0000981">
    <property type="term" value="F:DNA-binding transcription factor activity, RNA polymerase II-specific"/>
    <property type="evidence" value="ECO:0007669"/>
    <property type="project" value="TreeGrafter"/>
</dbReference>
<feature type="region of interest" description="Disordered" evidence="7">
    <location>
        <begin position="24"/>
        <end position="51"/>
    </location>
</feature>
<dbReference type="InterPro" id="IPR000967">
    <property type="entry name" value="Znf_NFX1"/>
</dbReference>
<dbReference type="GO" id="GO:0000977">
    <property type="term" value="F:RNA polymerase II transcription regulatory region sequence-specific DNA binding"/>
    <property type="evidence" value="ECO:0007669"/>
    <property type="project" value="TreeGrafter"/>
</dbReference>
<dbReference type="SMART" id="SM00438">
    <property type="entry name" value="ZnF_NFX"/>
    <property type="match status" value="10"/>
</dbReference>
<accession>A0A6J2YS41</accession>
<dbReference type="GeneID" id="115889688"/>
<dbReference type="FunCoup" id="A0A6J2YS41">
    <property type="interactions" value="2412"/>
</dbReference>
<organism evidence="10 11">
    <name type="scientific">Sitophilus oryzae</name>
    <name type="common">Rice weevil</name>
    <name type="synonym">Curculio oryzae</name>
    <dbReference type="NCBI Taxonomy" id="7048"/>
    <lineage>
        <taxon>Eukaryota</taxon>
        <taxon>Metazoa</taxon>
        <taxon>Ecdysozoa</taxon>
        <taxon>Arthropoda</taxon>
        <taxon>Hexapoda</taxon>
        <taxon>Insecta</taxon>
        <taxon>Pterygota</taxon>
        <taxon>Neoptera</taxon>
        <taxon>Endopterygota</taxon>
        <taxon>Coleoptera</taxon>
        <taxon>Polyphaga</taxon>
        <taxon>Cucujiformia</taxon>
        <taxon>Curculionidae</taxon>
        <taxon>Dryophthorinae</taxon>
        <taxon>Sitophilus</taxon>
    </lineage>
</organism>
<dbReference type="AlphaFoldDB" id="A0A6J2YS41"/>
<evidence type="ECO:0000256" key="2">
    <source>
        <dbReference type="ARBA" id="ARBA00022723"/>
    </source>
</evidence>